<dbReference type="STRING" id="1792845.BC343_20505"/>
<organism evidence="2 3">
    <name type="scientific">Mucilaginibacter pedocola</name>
    <dbReference type="NCBI Taxonomy" id="1792845"/>
    <lineage>
        <taxon>Bacteria</taxon>
        <taxon>Pseudomonadati</taxon>
        <taxon>Bacteroidota</taxon>
        <taxon>Sphingobacteriia</taxon>
        <taxon>Sphingobacteriales</taxon>
        <taxon>Sphingobacteriaceae</taxon>
        <taxon>Mucilaginibacter</taxon>
    </lineage>
</organism>
<dbReference type="AlphaFoldDB" id="A0A1S9PKK8"/>
<dbReference type="Pfam" id="PF13474">
    <property type="entry name" value="SnoaL_3"/>
    <property type="match status" value="1"/>
</dbReference>
<dbReference type="Proteomes" id="UP000189739">
    <property type="component" value="Unassembled WGS sequence"/>
</dbReference>
<dbReference type="InterPro" id="IPR037401">
    <property type="entry name" value="SnoaL-like"/>
</dbReference>
<comment type="caution">
    <text evidence="2">The sequence shown here is derived from an EMBL/GenBank/DDBJ whole genome shotgun (WGS) entry which is preliminary data.</text>
</comment>
<evidence type="ECO:0000259" key="1">
    <source>
        <dbReference type="Pfam" id="PF13474"/>
    </source>
</evidence>
<dbReference type="Gene3D" id="3.10.450.50">
    <property type="match status" value="1"/>
</dbReference>
<feature type="domain" description="SnoaL-like" evidence="1">
    <location>
        <begin position="14"/>
        <end position="133"/>
    </location>
</feature>
<protein>
    <recommendedName>
        <fullName evidence="1">SnoaL-like domain-containing protein</fullName>
    </recommendedName>
</protein>
<dbReference type="RefSeq" id="WP_162276823.1">
    <property type="nucleotide sequence ID" value="NZ_MBTF01000002.1"/>
</dbReference>
<accession>A0A1S9PKK8</accession>
<keyword evidence="3" id="KW-1185">Reference proteome</keyword>
<sequence>MLIATGSLTAEAEIRELIDDKIIAVYNRDEHALISKYAPDVTTFDLAGALQNNGGLAERLEKWFSGYVGHINQEVANVQVSASGAVAFSNFLMRTWGTGVNGEEHDMWYRVTSGYKNIGGQWLITHEHISEPVDLETGKAMFGLKPLN</sequence>
<dbReference type="EMBL" id="MBTF01000002">
    <property type="protein sequence ID" value="OOQ61487.1"/>
    <property type="molecule type" value="Genomic_DNA"/>
</dbReference>
<dbReference type="SUPFAM" id="SSF54427">
    <property type="entry name" value="NTF2-like"/>
    <property type="match status" value="1"/>
</dbReference>
<reference evidence="2 3" key="1">
    <citation type="submission" date="2016-07" db="EMBL/GenBank/DDBJ databases">
        <title>Genomic analysis of zinc-resistant bacterium Mucilaginibacter pedocola TBZ30.</title>
        <authorList>
            <person name="Huang J."/>
            <person name="Tang J."/>
        </authorList>
    </citation>
    <scope>NUCLEOTIDE SEQUENCE [LARGE SCALE GENOMIC DNA]</scope>
    <source>
        <strain evidence="2 3">TBZ30</strain>
    </source>
</reference>
<dbReference type="InterPro" id="IPR032710">
    <property type="entry name" value="NTF2-like_dom_sf"/>
</dbReference>
<evidence type="ECO:0000313" key="2">
    <source>
        <dbReference type="EMBL" id="OOQ61487.1"/>
    </source>
</evidence>
<name>A0A1S9PKK8_9SPHI</name>
<gene>
    <name evidence="2" type="ORF">BC343_20505</name>
</gene>
<evidence type="ECO:0000313" key="3">
    <source>
        <dbReference type="Proteomes" id="UP000189739"/>
    </source>
</evidence>
<proteinExistence type="predicted"/>